<dbReference type="EMBL" id="LXWW01000523">
    <property type="protein sequence ID" value="OAO12699.1"/>
    <property type="molecule type" value="Genomic_DNA"/>
</dbReference>
<keyword evidence="1" id="KW-1133">Transmembrane helix</keyword>
<reference evidence="3 4" key="1">
    <citation type="submission" date="2016-05" db="EMBL/GenBank/DDBJ databases">
        <title>Nuclear genome of Blastocystis sp. subtype 1 NandII.</title>
        <authorList>
            <person name="Gentekaki E."/>
            <person name="Curtis B."/>
            <person name="Stairs C."/>
            <person name="Eme L."/>
            <person name="Herman E."/>
            <person name="Klimes V."/>
            <person name="Arias M.C."/>
            <person name="Elias M."/>
            <person name="Hilliou F."/>
            <person name="Klute M."/>
            <person name="Malik S.-B."/>
            <person name="Pightling A."/>
            <person name="Rachubinski R."/>
            <person name="Salas D."/>
            <person name="Schlacht A."/>
            <person name="Suga H."/>
            <person name="Archibald J."/>
            <person name="Ball S.G."/>
            <person name="Clark G."/>
            <person name="Dacks J."/>
            <person name="Van Der Giezen M."/>
            <person name="Tsaousis A."/>
            <person name="Roger A."/>
        </authorList>
    </citation>
    <scope>NUCLEOTIDE SEQUENCE [LARGE SCALE GENOMIC DNA]</scope>
    <source>
        <strain evidence="4">ATCC 50177 / NandII</strain>
    </source>
</reference>
<dbReference type="Pfam" id="PF01789">
    <property type="entry name" value="PsbP"/>
    <property type="match status" value="1"/>
</dbReference>
<organism evidence="3 4">
    <name type="scientific">Blastocystis sp. subtype 1 (strain ATCC 50177 / NandII)</name>
    <dbReference type="NCBI Taxonomy" id="478820"/>
    <lineage>
        <taxon>Eukaryota</taxon>
        <taxon>Sar</taxon>
        <taxon>Stramenopiles</taxon>
        <taxon>Bigyra</taxon>
        <taxon>Opalozoa</taxon>
        <taxon>Opalinata</taxon>
        <taxon>Blastocystidae</taxon>
        <taxon>Blastocystis</taxon>
    </lineage>
</organism>
<sequence length="391" mass="45263">MSAMWIVVVIVLVLVLGILLFMLYRWKHSKNELNYTKWVDERLQQNFAVMTTPLIYEYSRVNIEMSMEFTPFCDSEMQYRIQYPKHWSVSVQNDSTLSKTIVFQPPRSESGIQEVLINTQDLSYTGFTSQTYCERIRNHIQTTTPSASLKPSSVMFVANKPGYKFMYSIRQNDRDITRLLAVFVENKKGYVVAYSCDSSLFRFLREVATRMLASFSVTSSEEDLQPHQFTFSNVQSIQWQDVALVGCRLQVPSHWETSVLNSNSFLRSICSRYEVHYFSLTMLLVSVEAMHIEKGKEPNALMEVYQNSLRKQQAMRFVKTVSLPKGQTYQTVSCISEGTMGLIPVRAWSFIGLLRERSPYGFILTFTCSEDVYGEFNQIALYAWKSILVEC</sequence>
<evidence type="ECO:0000313" key="3">
    <source>
        <dbReference type="EMBL" id="OAO12699.1"/>
    </source>
</evidence>
<protein>
    <recommendedName>
        <fullName evidence="2">PsbP C-terminal domain-containing protein</fullName>
    </recommendedName>
</protein>
<dbReference type="GO" id="GO:0015979">
    <property type="term" value="P:photosynthesis"/>
    <property type="evidence" value="ECO:0007669"/>
    <property type="project" value="InterPro"/>
</dbReference>
<gene>
    <name evidence="3" type="ORF">AV274_5613</name>
</gene>
<dbReference type="AlphaFoldDB" id="A0A196S9N0"/>
<proteinExistence type="predicted"/>
<dbReference type="OrthoDB" id="10445402at2759"/>
<dbReference type="Proteomes" id="UP000078348">
    <property type="component" value="Unassembled WGS sequence"/>
</dbReference>
<dbReference type="GO" id="GO:0005509">
    <property type="term" value="F:calcium ion binding"/>
    <property type="evidence" value="ECO:0007669"/>
    <property type="project" value="InterPro"/>
</dbReference>
<accession>A0A196S9N0</accession>
<comment type="caution">
    <text evidence="3">The sequence shown here is derived from an EMBL/GenBank/DDBJ whole genome shotgun (WGS) entry which is preliminary data.</text>
</comment>
<evidence type="ECO:0000313" key="4">
    <source>
        <dbReference type="Proteomes" id="UP000078348"/>
    </source>
</evidence>
<evidence type="ECO:0000259" key="2">
    <source>
        <dbReference type="Pfam" id="PF01789"/>
    </source>
</evidence>
<dbReference type="InterPro" id="IPR002683">
    <property type="entry name" value="PsbP_C"/>
</dbReference>
<name>A0A196S9N0_BLAHN</name>
<evidence type="ECO:0000256" key="1">
    <source>
        <dbReference type="SAM" id="Phobius"/>
    </source>
</evidence>
<keyword evidence="1" id="KW-0472">Membrane</keyword>
<feature type="domain" description="PsbP C-terminal" evidence="2">
    <location>
        <begin position="68"/>
        <end position="217"/>
    </location>
</feature>
<keyword evidence="4" id="KW-1185">Reference proteome</keyword>
<keyword evidence="1" id="KW-0812">Transmembrane</keyword>
<dbReference type="Gene3D" id="3.40.1000.10">
    <property type="entry name" value="Mog1/PsbP, alpha/beta/alpha sandwich"/>
    <property type="match status" value="1"/>
</dbReference>
<feature type="transmembrane region" description="Helical" evidence="1">
    <location>
        <begin position="6"/>
        <end position="24"/>
    </location>
</feature>
<dbReference type="GO" id="GO:0019898">
    <property type="term" value="C:extrinsic component of membrane"/>
    <property type="evidence" value="ECO:0007669"/>
    <property type="project" value="InterPro"/>
</dbReference>
<dbReference type="GO" id="GO:0009523">
    <property type="term" value="C:photosystem II"/>
    <property type="evidence" value="ECO:0007669"/>
    <property type="project" value="InterPro"/>
</dbReference>